<organism evidence="1 2">
    <name type="scientific">Eimeria acervulina</name>
    <name type="common">Coccidian parasite</name>
    <dbReference type="NCBI Taxonomy" id="5801"/>
    <lineage>
        <taxon>Eukaryota</taxon>
        <taxon>Sar</taxon>
        <taxon>Alveolata</taxon>
        <taxon>Apicomplexa</taxon>
        <taxon>Conoidasida</taxon>
        <taxon>Coccidia</taxon>
        <taxon>Eucoccidiorida</taxon>
        <taxon>Eimeriorina</taxon>
        <taxon>Eimeriidae</taxon>
        <taxon>Eimeria</taxon>
    </lineage>
</organism>
<reference evidence="1" key="2">
    <citation type="submission" date="2013-10" db="EMBL/GenBank/DDBJ databases">
        <authorList>
            <person name="Aslett M."/>
        </authorList>
    </citation>
    <scope>NUCLEOTIDE SEQUENCE [LARGE SCALE GENOMIC DNA]</scope>
    <source>
        <strain evidence="1">Houghton</strain>
    </source>
</reference>
<reference evidence="1" key="1">
    <citation type="submission" date="2013-10" db="EMBL/GenBank/DDBJ databases">
        <title>Genomic analysis of the causative agents of coccidiosis in chickens.</title>
        <authorList>
            <person name="Reid A.J."/>
            <person name="Blake D."/>
            <person name="Billington K."/>
            <person name="Browne H."/>
            <person name="Dunn M."/>
            <person name="Hung S."/>
            <person name="Kawahara F."/>
            <person name="Miranda-Saavedra D."/>
            <person name="Mourier T."/>
            <person name="Nagra H."/>
            <person name="Otto T.D."/>
            <person name="Rawlings N."/>
            <person name="Sanchez A."/>
            <person name="Sanders M."/>
            <person name="Subramaniam C."/>
            <person name="Tay Y."/>
            <person name="Dear P."/>
            <person name="Doerig C."/>
            <person name="Gruber A."/>
            <person name="Parkinson J."/>
            <person name="Shirley M."/>
            <person name="Wan K.L."/>
            <person name="Berriman M."/>
            <person name="Tomley F."/>
            <person name="Pain A."/>
        </authorList>
    </citation>
    <scope>NUCLEOTIDE SEQUENCE [LARGE SCALE GENOMIC DNA]</scope>
    <source>
        <strain evidence="1">Houghton</strain>
    </source>
</reference>
<dbReference type="GeneID" id="25272874"/>
<accession>U6GIA8</accession>
<dbReference type="EMBL" id="HG671124">
    <property type="protein sequence ID" value="CDI79996.1"/>
    <property type="molecule type" value="Genomic_DNA"/>
</dbReference>
<evidence type="ECO:0000313" key="1">
    <source>
        <dbReference type="EMBL" id="CDI79996.1"/>
    </source>
</evidence>
<name>U6GIA8_EIMAC</name>
<proteinExistence type="predicted"/>
<dbReference type="RefSeq" id="XP_013249977.1">
    <property type="nucleotide sequence ID" value="XM_013394523.1"/>
</dbReference>
<gene>
    <name evidence="1" type="ORF">EAH_00048040</name>
</gene>
<dbReference type="OrthoDB" id="339064at2759"/>
<feature type="non-terminal residue" evidence="1">
    <location>
        <position position="1"/>
    </location>
</feature>
<dbReference type="VEuPathDB" id="ToxoDB:EAH_00048040"/>
<dbReference type="AlphaFoldDB" id="U6GIA8"/>
<keyword evidence="2" id="KW-1185">Reference proteome</keyword>
<sequence length="94" mass="10974">LEDMQNYVLQLYKRDPRMQHGGGTITAWLFQSKTLHLPAPERADYSLQKETRGDRLSQLQDLREKDPKYDAKMLYTNMYKATTGGQDDDEVFAM</sequence>
<protein>
    <submittedName>
        <fullName evidence="1">Uncharacterized protein</fullName>
    </submittedName>
</protein>
<dbReference type="Proteomes" id="UP000018050">
    <property type="component" value="Unassembled WGS sequence"/>
</dbReference>
<evidence type="ECO:0000313" key="2">
    <source>
        <dbReference type="Proteomes" id="UP000018050"/>
    </source>
</evidence>